<feature type="transmembrane region" description="Helical" evidence="1">
    <location>
        <begin position="197"/>
        <end position="216"/>
    </location>
</feature>
<feature type="transmembrane region" description="Helical" evidence="1">
    <location>
        <begin position="172"/>
        <end position="191"/>
    </location>
</feature>
<dbReference type="PANTHER" id="PTHR40078:SF1">
    <property type="entry name" value="INTEGRAL MEMBRANE PROTEIN"/>
    <property type="match status" value="1"/>
</dbReference>
<feature type="transmembrane region" description="Helical" evidence="1">
    <location>
        <begin position="89"/>
        <end position="109"/>
    </location>
</feature>
<gene>
    <name evidence="2" type="ORF">IAB82_04340</name>
</gene>
<feature type="transmembrane region" description="Helical" evidence="1">
    <location>
        <begin position="129"/>
        <end position="151"/>
    </location>
</feature>
<comment type="caution">
    <text evidence="2">The sequence shown here is derived from an EMBL/GenBank/DDBJ whole genome shotgun (WGS) entry which is preliminary data.</text>
</comment>
<proteinExistence type="predicted"/>
<organism evidence="2 3">
    <name type="scientific">Candidatus Cryptobacteroides faecavium</name>
    <dbReference type="NCBI Taxonomy" id="2840762"/>
    <lineage>
        <taxon>Bacteria</taxon>
        <taxon>Pseudomonadati</taxon>
        <taxon>Bacteroidota</taxon>
        <taxon>Bacteroidia</taxon>
        <taxon>Bacteroidales</taxon>
        <taxon>Candidatus Cryptobacteroides</taxon>
    </lineage>
</organism>
<dbReference type="PANTHER" id="PTHR40078">
    <property type="entry name" value="INTEGRAL MEMBRANE PROTEIN-RELATED"/>
    <property type="match status" value="1"/>
</dbReference>
<dbReference type="Proteomes" id="UP000823603">
    <property type="component" value="Unassembled WGS sequence"/>
</dbReference>
<reference evidence="2" key="2">
    <citation type="journal article" date="2021" name="PeerJ">
        <title>Extensive microbial diversity within the chicken gut microbiome revealed by metagenomics and culture.</title>
        <authorList>
            <person name="Gilroy R."/>
            <person name="Ravi A."/>
            <person name="Getino M."/>
            <person name="Pursley I."/>
            <person name="Horton D.L."/>
            <person name="Alikhan N.F."/>
            <person name="Baker D."/>
            <person name="Gharbi K."/>
            <person name="Hall N."/>
            <person name="Watson M."/>
            <person name="Adriaenssens E.M."/>
            <person name="Foster-Nyarko E."/>
            <person name="Jarju S."/>
            <person name="Secka A."/>
            <person name="Antonio M."/>
            <person name="Oren A."/>
            <person name="Chaudhuri R.R."/>
            <person name="La Ragione R."/>
            <person name="Hildebrand F."/>
            <person name="Pallen M.J."/>
        </authorList>
    </citation>
    <scope>NUCLEOTIDE SEQUENCE</scope>
    <source>
        <strain evidence="2">B2-22910</strain>
    </source>
</reference>
<sequence>MTASRSRAEWVRRYASFVVILFVIALGTSLSIRANLGSSPISAPPYILSLVPGVGVSMGQLTICMHVFFIAIQILLLRRDFEKRQFLQIAVSFLFGFYTDLTMWLTGFLQVPLDMNPLAGYSLRFLELLAGGAVLAFGIACEVRCDSLILAGEGLPLAISKALKCEFSKVKICSDTSLVCIGIIFMFVFFGHWDWKMVGAGTLVSMFYVGFMVRVFSGRISWLDRIFIPSGPHAVPVSMAGADTWGGHRVVTIARMYGSGGNEVGEAVARRLGCPCYSRQLIDSTASQMGYTPDFVEENEQNISTARLWELVIADSSIPMSMNPSRDDAIFVSQSRTIRELAHKGPCVIVGRLGNWILRDDPHVLRVFIVSGRDFAARKVMSRFGISEEEALRKVDRVNTGRANHYWQYTGRQWADPSGYDLVINTERIGIDGAVEAVLQAAGHIG</sequence>
<keyword evidence="1" id="KW-1133">Transmembrane helix</keyword>
<name>A0A9D9IGC1_9BACT</name>
<dbReference type="Pfam" id="PF19700">
    <property type="entry name" value="DUF6198"/>
    <property type="match status" value="1"/>
</dbReference>
<keyword evidence="1" id="KW-0812">Transmembrane</keyword>
<evidence type="ECO:0000313" key="3">
    <source>
        <dbReference type="Proteomes" id="UP000823603"/>
    </source>
</evidence>
<reference evidence="2" key="1">
    <citation type="submission" date="2020-10" db="EMBL/GenBank/DDBJ databases">
        <authorList>
            <person name="Gilroy R."/>
        </authorList>
    </citation>
    <scope>NUCLEOTIDE SEQUENCE</scope>
    <source>
        <strain evidence="2">B2-22910</strain>
    </source>
</reference>
<keyword evidence="2" id="KW-0418">Kinase</keyword>
<dbReference type="InterPro" id="IPR038750">
    <property type="entry name" value="YczE/YyaS-like"/>
</dbReference>
<dbReference type="GO" id="GO:0016301">
    <property type="term" value="F:kinase activity"/>
    <property type="evidence" value="ECO:0007669"/>
    <property type="project" value="UniProtKB-KW"/>
</dbReference>
<evidence type="ECO:0000256" key="1">
    <source>
        <dbReference type="SAM" id="Phobius"/>
    </source>
</evidence>
<dbReference type="Pfam" id="PF13189">
    <property type="entry name" value="Cytidylate_kin2"/>
    <property type="match status" value="1"/>
</dbReference>
<feature type="transmembrane region" description="Helical" evidence="1">
    <location>
        <begin position="14"/>
        <end position="34"/>
    </location>
</feature>
<evidence type="ECO:0000313" key="2">
    <source>
        <dbReference type="EMBL" id="MBO8471009.1"/>
    </source>
</evidence>
<accession>A0A9D9IGC1</accession>
<feature type="transmembrane region" description="Helical" evidence="1">
    <location>
        <begin position="54"/>
        <end position="77"/>
    </location>
</feature>
<dbReference type="InterPro" id="IPR027417">
    <property type="entry name" value="P-loop_NTPase"/>
</dbReference>
<keyword evidence="1" id="KW-0472">Membrane</keyword>
<dbReference type="AlphaFoldDB" id="A0A9D9IGC1"/>
<dbReference type="EMBL" id="JADIMB010000061">
    <property type="protein sequence ID" value="MBO8471009.1"/>
    <property type="molecule type" value="Genomic_DNA"/>
</dbReference>
<protein>
    <submittedName>
        <fullName evidence="2">Cytidylate kinase family protein</fullName>
    </submittedName>
</protein>
<dbReference type="Gene3D" id="3.40.50.300">
    <property type="entry name" value="P-loop containing nucleotide triphosphate hydrolases"/>
    <property type="match status" value="1"/>
</dbReference>
<keyword evidence="2" id="KW-0808">Transferase</keyword>